<gene>
    <name evidence="1" type="ORF">SDC9_70496</name>
</gene>
<organism evidence="1">
    <name type="scientific">bioreactor metagenome</name>
    <dbReference type="NCBI Taxonomy" id="1076179"/>
    <lineage>
        <taxon>unclassified sequences</taxon>
        <taxon>metagenomes</taxon>
        <taxon>ecological metagenomes</taxon>
    </lineage>
</organism>
<protein>
    <submittedName>
        <fullName evidence="1">Uncharacterized protein</fullName>
    </submittedName>
</protein>
<accession>A0A644Y6T0</accession>
<dbReference type="EMBL" id="VSSQ01004166">
    <property type="protein sequence ID" value="MPM24019.1"/>
    <property type="molecule type" value="Genomic_DNA"/>
</dbReference>
<reference evidence="1" key="1">
    <citation type="submission" date="2019-08" db="EMBL/GenBank/DDBJ databases">
        <authorList>
            <person name="Kucharzyk K."/>
            <person name="Murdoch R.W."/>
            <person name="Higgins S."/>
            <person name="Loffler F."/>
        </authorList>
    </citation>
    <scope>NUCLEOTIDE SEQUENCE</scope>
</reference>
<name>A0A644Y6T0_9ZZZZ</name>
<comment type="caution">
    <text evidence="1">The sequence shown here is derived from an EMBL/GenBank/DDBJ whole genome shotgun (WGS) entry which is preliminary data.</text>
</comment>
<dbReference type="AlphaFoldDB" id="A0A644Y6T0"/>
<evidence type="ECO:0000313" key="1">
    <source>
        <dbReference type="EMBL" id="MPM24019.1"/>
    </source>
</evidence>
<proteinExistence type="predicted"/>
<sequence length="56" mass="6643">MQEHSFIPKLGINKSAFWSEVKEKAKQHDMNEILAYMHLMLKKANKKQICKRTSRP</sequence>